<keyword evidence="4" id="KW-0255">Endonuclease</keyword>
<evidence type="ECO:0000256" key="7">
    <source>
        <dbReference type="ARBA" id="ARBA00023016"/>
    </source>
</evidence>
<keyword evidence="9" id="KW-1185">Reference proteome</keyword>
<dbReference type="RefSeq" id="WP_013221416.1">
    <property type="nucleotide sequence ID" value="NC_014315.1"/>
</dbReference>
<proteinExistence type="inferred from homology"/>
<evidence type="ECO:0000256" key="5">
    <source>
        <dbReference type="ARBA" id="ARBA00022801"/>
    </source>
</evidence>
<evidence type="ECO:0000313" key="9">
    <source>
        <dbReference type="Proteomes" id="UP000000393"/>
    </source>
</evidence>
<keyword evidence="2" id="KW-1277">Toxin-antitoxin system</keyword>
<dbReference type="Proteomes" id="UP000000393">
    <property type="component" value="Chromosome"/>
</dbReference>
<dbReference type="OrthoDB" id="9811409at2"/>
<keyword evidence="5" id="KW-0378">Hydrolase</keyword>
<evidence type="ECO:0000256" key="1">
    <source>
        <dbReference type="ARBA" id="ARBA00006620"/>
    </source>
</evidence>
<dbReference type="AlphaFoldDB" id="D8K9Z0"/>
<evidence type="ECO:0000256" key="2">
    <source>
        <dbReference type="ARBA" id="ARBA00022649"/>
    </source>
</evidence>
<dbReference type="InterPro" id="IPR012933">
    <property type="entry name" value="HicA_mRNA_interferase"/>
</dbReference>
<dbReference type="SUPFAM" id="SSF54786">
    <property type="entry name" value="YcfA/nrd intein domain"/>
    <property type="match status" value="1"/>
</dbReference>
<evidence type="ECO:0000256" key="4">
    <source>
        <dbReference type="ARBA" id="ARBA00022759"/>
    </source>
</evidence>
<keyword evidence="3" id="KW-0540">Nuclease</keyword>
<dbReference type="Gene3D" id="3.30.920.30">
    <property type="entry name" value="Hypothetical protein"/>
    <property type="match status" value="1"/>
</dbReference>
<dbReference type="PANTHER" id="PTHR34873:SF3">
    <property type="entry name" value="ADDICTION MODULE TOXIN, HICA FAMILY"/>
    <property type="match status" value="1"/>
</dbReference>
<reference evidence="8 9" key="1">
    <citation type="submission" date="2010-06" db="EMBL/GenBank/DDBJ databases">
        <title>Complete sequence of chromosome of Nitrosococcus watsoni C-113.</title>
        <authorList>
            <consortium name="US DOE Joint Genome Institute"/>
            <person name="Lucas S."/>
            <person name="Copeland A."/>
            <person name="Lapidus A."/>
            <person name="Cheng J.-F."/>
            <person name="Bruce D."/>
            <person name="Goodwin L."/>
            <person name="Pitluck S."/>
            <person name="Malfatti S.A."/>
            <person name="Chain P.S.G."/>
            <person name="Land M."/>
            <person name="Hauser L."/>
            <person name="Kyrpides N."/>
            <person name="Ivanova N."/>
            <person name="Cambell M.A."/>
            <person name="Heidelberg J.F."/>
            <person name="Klotz M.G."/>
            <person name="Woyke T."/>
        </authorList>
    </citation>
    <scope>NUCLEOTIDE SEQUENCE [LARGE SCALE GENOMIC DNA]</scope>
    <source>
        <strain evidence="8 9">C-113</strain>
    </source>
</reference>
<dbReference type="GO" id="GO:0004519">
    <property type="term" value="F:endonuclease activity"/>
    <property type="evidence" value="ECO:0007669"/>
    <property type="project" value="UniProtKB-KW"/>
</dbReference>
<dbReference type="HOGENOM" id="CLU_164851_4_2_6"/>
<keyword evidence="6" id="KW-0694">RNA-binding</keyword>
<comment type="similarity">
    <text evidence="1">Belongs to the HicA mRNA interferase family.</text>
</comment>
<gene>
    <name evidence="8" type="ordered locus">Nwat_2565</name>
</gene>
<sequence>MKVKELIKLIEADGWVQIRMKGSHRQFRHPTKVGIVTVSGKASVDIPVGTLKNALKQAGLHK</sequence>
<organism evidence="8 9">
    <name type="scientific">Nitrosococcus watsoni (strain C-113)</name>
    <dbReference type="NCBI Taxonomy" id="105559"/>
    <lineage>
        <taxon>Bacteria</taxon>
        <taxon>Pseudomonadati</taxon>
        <taxon>Pseudomonadota</taxon>
        <taxon>Gammaproteobacteria</taxon>
        <taxon>Chromatiales</taxon>
        <taxon>Chromatiaceae</taxon>
        <taxon>Nitrosococcus</taxon>
    </lineage>
</organism>
<evidence type="ECO:0000256" key="3">
    <source>
        <dbReference type="ARBA" id="ARBA00022722"/>
    </source>
</evidence>
<dbReference type="GO" id="GO:0003729">
    <property type="term" value="F:mRNA binding"/>
    <property type="evidence" value="ECO:0007669"/>
    <property type="project" value="InterPro"/>
</dbReference>
<dbReference type="STRING" id="105559.Nwat_2565"/>
<evidence type="ECO:0000256" key="6">
    <source>
        <dbReference type="ARBA" id="ARBA00022884"/>
    </source>
</evidence>
<evidence type="ECO:0000313" key="8">
    <source>
        <dbReference type="EMBL" id="ADJ29348.1"/>
    </source>
</evidence>
<protein>
    <submittedName>
        <fullName evidence="8">YcfA family protein</fullName>
    </submittedName>
</protein>
<name>D8K9Z0_NITWC</name>
<dbReference type="PANTHER" id="PTHR34873">
    <property type="entry name" value="SSR1766 PROTEIN"/>
    <property type="match status" value="1"/>
</dbReference>
<dbReference type="InterPro" id="IPR038570">
    <property type="entry name" value="HicA_sf"/>
</dbReference>
<dbReference type="EMBL" id="CP002086">
    <property type="protein sequence ID" value="ADJ29348.1"/>
    <property type="molecule type" value="Genomic_DNA"/>
</dbReference>
<keyword evidence="7" id="KW-0346">Stress response</keyword>
<accession>D8K9Z0</accession>
<dbReference type="GO" id="GO:0016787">
    <property type="term" value="F:hydrolase activity"/>
    <property type="evidence" value="ECO:0007669"/>
    <property type="project" value="UniProtKB-KW"/>
</dbReference>
<dbReference type="Pfam" id="PF07927">
    <property type="entry name" value="HicA_toxin"/>
    <property type="match status" value="1"/>
</dbReference>
<dbReference type="KEGG" id="nwa:Nwat_2565"/>
<dbReference type="eggNOG" id="COG1724">
    <property type="taxonomic scope" value="Bacteria"/>
</dbReference>